<reference evidence="3" key="3">
    <citation type="submission" date="2022-09" db="EMBL/GenBank/DDBJ databases">
        <authorList>
            <person name="Hitch T.C.A."/>
        </authorList>
    </citation>
    <scope>NUCLEOTIDE SEQUENCE</scope>
    <source>
        <strain evidence="3">Sanger_19</strain>
    </source>
</reference>
<evidence type="ECO:0000313" key="5">
    <source>
        <dbReference type="Proteomes" id="UP001209666"/>
    </source>
</evidence>
<evidence type="ECO:0000313" key="2">
    <source>
        <dbReference type="EMBL" id="MCC2243284.1"/>
    </source>
</evidence>
<name>A0AAW4WFH1_9FIRM</name>
<dbReference type="PROSITE" id="PS51257">
    <property type="entry name" value="PROKAR_LIPOPROTEIN"/>
    <property type="match status" value="1"/>
</dbReference>
<feature type="region of interest" description="Disordered" evidence="1">
    <location>
        <begin position="336"/>
        <end position="420"/>
    </location>
</feature>
<reference evidence="2" key="2">
    <citation type="submission" date="2021-10" db="EMBL/GenBank/DDBJ databases">
        <title>Anaerobic single-cell dispensing facilitates the cultivation of human gut bacteria.</title>
        <authorList>
            <person name="Afrizal A."/>
        </authorList>
    </citation>
    <scope>NUCLEOTIDE SEQUENCE</scope>
    <source>
        <strain evidence="2">CLA-AA-H204</strain>
    </source>
</reference>
<protein>
    <submittedName>
        <fullName evidence="2">PEGA domain-containing protein</fullName>
    </submittedName>
</protein>
<evidence type="ECO:0000256" key="1">
    <source>
        <dbReference type="SAM" id="MobiDB-lite"/>
    </source>
</evidence>
<proteinExistence type="predicted"/>
<dbReference type="Proteomes" id="UP001209666">
    <property type="component" value="Unassembled WGS sequence"/>
</dbReference>
<feature type="compositionally biased region" description="Low complexity" evidence="1">
    <location>
        <begin position="368"/>
        <end position="386"/>
    </location>
</feature>
<accession>A0AAW4WFH1</accession>
<evidence type="ECO:0000313" key="4">
    <source>
        <dbReference type="Proteomes" id="UP001198893"/>
    </source>
</evidence>
<organism evidence="2 4">
    <name type="scientific">Roseburia amylophila</name>
    <dbReference type="NCBI Taxonomy" id="2981794"/>
    <lineage>
        <taxon>Bacteria</taxon>
        <taxon>Bacillati</taxon>
        <taxon>Bacillota</taxon>
        <taxon>Clostridia</taxon>
        <taxon>Lachnospirales</taxon>
        <taxon>Lachnospiraceae</taxon>
        <taxon>Roseburia</taxon>
    </lineage>
</organism>
<dbReference type="AlphaFoldDB" id="A0AAW4WFH1"/>
<feature type="compositionally biased region" description="Low complexity" evidence="1">
    <location>
        <begin position="399"/>
        <end position="412"/>
    </location>
</feature>
<evidence type="ECO:0000313" key="3">
    <source>
        <dbReference type="EMBL" id="MCU6715814.1"/>
    </source>
</evidence>
<dbReference type="Proteomes" id="UP001198893">
    <property type="component" value="Unassembled WGS sequence"/>
</dbReference>
<dbReference type="EMBL" id="JAJEQW010000018">
    <property type="protein sequence ID" value="MCC2243284.1"/>
    <property type="molecule type" value="Genomic_DNA"/>
</dbReference>
<sequence length="420" mass="45469">MKQSGKHWLLALVIFTVFVALSGCGKKDDGPVSMKGYASGVEAATEEETQAEESSLYTVSGVDTTLSTMTFLNIDTGRYEQYSYTDGTIFKDRHGSLISAASMVPGKVVTLTLRDKDLILEKVEQSADAWEMDDIGKFSYNEEDKIFTIGDTKYSYDEELQVFSGDAAIELSAVTGQDTLRIQGIDRKVLSVSVTTGHGVIQLVNTQALEGGWLSLNHKNYYKITENMQLEVPEGTYELTVAGNGYGGSTEVAVTRNEQTSVDVDSIKGEDPKYCTLTFAVDVAGALMYIDGSQVDYTQPLQLQYGIHSIQITADGYDTWSKRLYVNSPEAQIEIALSGDDTGSTETESTETAGNEENTTVEHKHSDSTSNSSGTNSSSGSSSSDSDAYRKALSEIIDTLTSNNNSSTSTLNQVVNSLTN</sequence>
<reference evidence="3 5" key="1">
    <citation type="journal article" date="2021" name="ISME Commun">
        <title>Automated analysis of genomic sequences facilitates high-throughput and comprehensive description of bacteria.</title>
        <authorList>
            <person name="Hitch T.C.A."/>
        </authorList>
    </citation>
    <scope>NUCLEOTIDE SEQUENCE [LARGE SCALE GENOMIC DNA]</scope>
    <source>
        <strain evidence="3 5">Sanger_19</strain>
    </source>
</reference>
<gene>
    <name evidence="2" type="ORF">LKD47_13455</name>
    <name evidence="3" type="ORF">OCV43_00800</name>
</gene>
<feature type="compositionally biased region" description="Low complexity" evidence="1">
    <location>
        <begin position="342"/>
        <end position="358"/>
    </location>
</feature>
<dbReference type="RefSeq" id="WP_022242345.1">
    <property type="nucleotide sequence ID" value="NZ_JAJEQW010000018.1"/>
</dbReference>
<keyword evidence="5" id="KW-1185">Reference proteome</keyword>
<comment type="caution">
    <text evidence="2">The sequence shown here is derived from an EMBL/GenBank/DDBJ whole genome shotgun (WGS) entry which is preliminary data.</text>
</comment>
<dbReference type="EMBL" id="JAOQKI010000001">
    <property type="protein sequence ID" value="MCU6715814.1"/>
    <property type="molecule type" value="Genomic_DNA"/>
</dbReference>